<organism evidence="1 2">
    <name type="scientific">Enterovibrio gelatinilyticus</name>
    <dbReference type="NCBI Taxonomy" id="2899819"/>
    <lineage>
        <taxon>Bacteria</taxon>
        <taxon>Pseudomonadati</taxon>
        <taxon>Pseudomonadota</taxon>
        <taxon>Gammaproteobacteria</taxon>
        <taxon>Vibrionales</taxon>
        <taxon>Vibrionaceae</taxon>
        <taxon>Enterovibrio</taxon>
    </lineage>
</organism>
<dbReference type="RefSeq" id="WP_274162984.1">
    <property type="nucleotide sequence ID" value="NZ_JAJUBC010000002.1"/>
</dbReference>
<protein>
    <submittedName>
        <fullName evidence="1">Outer membrane beta-barrel protein</fullName>
    </submittedName>
</protein>
<gene>
    <name evidence="1" type="ORF">LRP50_02920</name>
</gene>
<accession>A0ABT5QWG1</accession>
<evidence type="ECO:0000313" key="1">
    <source>
        <dbReference type="EMBL" id="MDD1792074.1"/>
    </source>
</evidence>
<dbReference type="EMBL" id="JAJUBC010000002">
    <property type="protein sequence ID" value="MDD1792074.1"/>
    <property type="molecule type" value="Genomic_DNA"/>
</dbReference>
<name>A0ABT5QWG1_9GAMM</name>
<sequence length="402" mass="46112">MIRSHLWVGIYLFFPLSVAAVEPLAYQTENGIDIIPTLKVSAGSNDNVRRTTDNTVSSPESIVSPKVMALLKTNRSAYQFDYRFDAVNYSDSSDDNYIDHQAHGAGFFVFDVRNRLLVDYVYNITHEPRGTGLTEGFSLAVNEPIRFQRHNLKGRYTYGAAGTKGRLVGIAGYESKEYDDVTYIRNGRTQQTRYFNWKQPYLASEFYYAVSNYFYAVAVASVKDRNYEFIDPTPGISRDSLDSALYGGLEWDITGKTQGKLLAGIQNKDFSDSRRKDFQGLIWRANMSWAPTDYSTFKLEGRDYARDPNINADYVKDRSVQLDWEHNWTPRFMSIASARYGTNEYPLGVRKDDDTTYELTLVYSLKRWWDVSLGVSIFERDSSLVGYSYEQTRLFIGMEVSL</sequence>
<proteinExistence type="predicted"/>
<comment type="caution">
    <text evidence="1">The sequence shown here is derived from an EMBL/GenBank/DDBJ whole genome shotgun (WGS) entry which is preliminary data.</text>
</comment>
<dbReference type="Pfam" id="PF10082">
    <property type="entry name" value="BBP2_2"/>
    <property type="match status" value="1"/>
</dbReference>
<dbReference type="InterPro" id="IPR018759">
    <property type="entry name" value="BBP2_2"/>
</dbReference>
<evidence type="ECO:0000313" key="2">
    <source>
        <dbReference type="Proteomes" id="UP001149400"/>
    </source>
</evidence>
<dbReference type="Proteomes" id="UP001149400">
    <property type="component" value="Unassembled WGS sequence"/>
</dbReference>
<keyword evidence="2" id="KW-1185">Reference proteome</keyword>
<reference evidence="1" key="1">
    <citation type="submission" date="2021-12" db="EMBL/GenBank/DDBJ databases">
        <title>Enterovibrio ZSDZ35 sp. nov. and Enterovibrio ZSDZ42 sp. nov., isolated from coastal seawater in Qingdao.</title>
        <authorList>
            <person name="Zhang P."/>
        </authorList>
    </citation>
    <scope>NUCLEOTIDE SEQUENCE</scope>
    <source>
        <strain evidence="1">ZSDZ42</strain>
    </source>
</reference>